<keyword evidence="1" id="KW-1133">Transmembrane helix</keyword>
<keyword evidence="3" id="KW-1185">Reference proteome</keyword>
<feature type="transmembrane region" description="Helical" evidence="1">
    <location>
        <begin position="6"/>
        <end position="28"/>
    </location>
</feature>
<keyword evidence="1" id="KW-0812">Transmembrane</keyword>
<reference evidence="2 3" key="1">
    <citation type="submission" date="2020-05" db="EMBL/GenBank/DDBJ databases">
        <title>MicrobeNet Type strains.</title>
        <authorList>
            <person name="Nicholson A.C."/>
        </authorList>
    </citation>
    <scope>NUCLEOTIDE SEQUENCE [LARGE SCALE GENOMIC DNA]</scope>
    <source>
        <strain evidence="2 3">JCM 3224</strain>
    </source>
</reference>
<dbReference type="Proteomes" id="UP000586827">
    <property type="component" value="Unassembled WGS sequence"/>
</dbReference>
<name>A0A849CEH0_9NOCA</name>
<organism evidence="2 3">
    <name type="scientific">Nocardia uniformis</name>
    <dbReference type="NCBI Taxonomy" id="53432"/>
    <lineage>
        <taxon>Bacteria</taxon>
        <taxon>Bacillati</taxon>
        <taxon>Actinomycetota</taxon>
        <taxon>Actinomycetes</taxon>
        <taxon>Mycobacteriales</taxon>
        <taxon>Nocardiaceae</taxon>
        <taxon>Nocardia</taxon>
    </lineage>
</organism>
<accession>A0A849CEH0</accession>
<dbReference type="EMBL" id="JABELX010000011">
    <property type="protein sequence ID" value="NNH73749.1"/>
    <property type="molecule type" value="Genomic_DNA"/>
</dbReference>
<keyword evidence="1" id="KW-0472">Membrane</keyword>
<dbReference type="AlphaFoldDB" id="A0A849CEH0"/>
<sequence length="69" mass="7313">MVTAIWTFLTGLGLGGLVVWVLVSYTAVNPAPSSSPKECWTVQNITARIERERLDASRPARVGGPVGCG</sequence>
<comment type="caution">
    <text evidence="2">The sequence shown here is derived from an EMBL/GenBank/DDBJ whole genome shotgun (WGS) entry which is preliminary data.</text>
</comment>
<protein>
    <submittedName>
        <fullName evidence="2">Uncharacterized protein</fullName>
    </submittedName>
</protein>
<proteinExistence type="predicted"/>
<evidence type="ECO:0000256" key="1">
    <source>
        <dbReference type="SAM" id="Phobius"/>
    </source>
</evidence>
<gene>
    <name evidence="2" type="ORF">HLB23_28500</name>
</gene>
<dbReference type="RefSeq" id="WP_067521965.1">
    <property type="nucleotide sequence ID" value="NZ_JABELX010000011.1"/>
</dbReference>
<evidence type="ECO:0000313" key="3">
    <source>
        <dbReference type="Proteomes" id="UP000586827"/>
    </source>
</evidence>
<evidence type="ECO:0000313" key="2">
    <source>
        <dbReference type="EMBL" id="NNH73749.1"/>
    </source>
</evidence>